<keyword evidence="1" id="KW-0472">Membrane</keyword>
<keyword evidence="1" id="KW-0812">Transmembrane</keyword>
<evidence type="ECO:0000313" key="2">
    <source>
        <dbReference type="EMBL" id="KAB8245323.1"/>
    </source>
</evidence>
<organism evidence="2">
    <name type="scientific">Aspergillus flavus</name>
    <dbReference type="NCBI Taxonomy" id="5059"/>
    <lineage>
        <taxon>Eukaryota</taxon>
        <taxon>Fungi</taxon>
        <taxon>Dikarya</taxon>
        <taxon>Ascomycota</taxon>
        <taxon>Pezizomycotina</taxon>
        <taxon>Eurotiomycetes</taxon>
        <taxon>Eurotiomycetidae</taxon>
        <taxon>Eurotiales</taxon>
        <taxon>Aspergillaceae</taxon>
        <taxon>Aspergillus</taxon>
        <taxon>Aspergillus subgen. Circumdati</taxon>
    </lineage>
</organism>
<dbReference type="Proteomes" id="UP000325434">
    <property type="component" value="Unassembled WGS sequence"/>
</dbReference>
<accession>A0A5N6GXU2</accession>
<keyword evidence="1" id="KW-1133">Transmembrane helix</keyword>
<feature type="transmembrane region" description="Helical" evidence="1">
    <location>
        <begin position="29"/>
        <end position="50"/>
    </location>
</feature>
<evidence type="ECO:0000256" key="1">
    <source>
        <dbReference type="SAM" id="Phobius"/>
    </source>
</evidence>
<name>A0A5N6GXU2_ASPFL</name>
<dbReference type="AlphaFoldDB" id="A0A5N6GXU2"/>
<gene>
    <name evidence="2" type="ORF">BDV35DRAFT_357178</name>
</gene>
<dbReference type="EMBL" id="ML734614">
    <property type="protein sequence ID" value="KAB8245323.1"/>
    <property type="molecule type" value="Genomic_DNA"/>
</dbReference>
<protein>
    <submittedName>
        <fullName evidence="2">Uncharacterized protein</fullName>
    </submittedName>
</protein>
<proteinExistence type="predicted"/>
<sequence>MSSPAAVQAHGNEIPNPVNLRGVKFNSSLGGNLALFFFFLFSFLSHSAYVH</sequence>
<reference evidence="2" key="1">
    <citation type="submission" date="2019-04" db="EMBL/GenBank/DDBJ databases">
        <title>Friends and foes A comparative genomics study of 23 Aspergillus species from section Flavi.</title>
        <authorList>
            <consortium name="DOE Joint Genome Institute"/>
            <person name="Kjaerbolling I."/>
            <person name="Vesth T."/>
            <person name="Frisvad J.C."/>
            <person name="Nybo J.L."/>
            <person name="Theobald S."/>
            <person name="Kildgaard S."/>
            <person name="Isbrandt T."/>
            <person name="Kuo A."/>
            <person name="Sato A."/>
            <person name="Lyhne E.K."/>
            <person name="Kogle M.E."/>
            <person name="Wiebenga A."/>
            <person name="Kun R.S."/>
            <person name="Lubbers R.J."/>
            <person name="Makela M.R."/>
            <person name="Barry K."/>
            <person name="Chovatia M."/>
            <person name="Clum A."/>
            <person name="Daum C."/>
            <person name="Haridas S."/>
            <person name="He G."/>
            <person name="LaButti K."/>
            <person name="Lipzen A."/>
            <person name="Mondo S."/>
            <person name="Riley R."/>
            <person name="Salamov A."/>
            <person name="Simmons B.A."/>
            <person name="Magnuson J.K."/>
            <person name="Henrissat B."/>
            <person name="Mortensen U.H."/>
            <person name="Larsen T.O."/>
            <person name="Devries R.P."/>
            <person name="Grigoriev I.V."/>
            <person name="Machida M."/>
            <person name="Baker S.E."/>
            <person name="Andersen M.R."/>
        </authorList>
    </citation>
    <scope>NUCLEOTIDE SEQUENCE [LARGE SCALE GENOMIC DNA]</scope>
    <source>
        <strain evidence="2">CBS 121.62</strain>
    </source>
</reference>